<dbReference type="Proteomes" id="UP001382727">
    <property type="component" value="Chromosome"/>
</dbReference>
<name>A0ABZ2MKC1_9MICO</name>
<accession>A0ABZ2MKC1</accession>
<dbReference type="EMBL" id="CP144913">
    <property type="protein sequence ID" value="WXB77526.1"/>
    <property type="molecule type" value="Genomic_DNA"/>
</dbReference>
<protein>
    <submittedName>
        <fullName evidence="1">DUF488 domain-containing protein</fullName>
    </submittedName>
</protein>
<evidence type="ECO:0000313" key="2">
    <source>
        <dbReference type="Proteomes" id="UP001382727"/>
    </source>
</evidence>
<keyword evidence="2" id="KW-1185">Reference proteome</keyword>
<proteinExistence type="predicted"/>
<dbReference type="PIRSF" id="PIRSF024492">
    <property type="entry name" value="UCP024492"/>
    <property type="match status" value="1"/>
</dbReference>
<dbReference type="RefSeq" id="WP_338751505.1">
    <property type="nucleotide sequence ID" value="NZ_CP144913.1"/>
</dbReference>
<gene>
    <name evidence="1" type="ORF">V1351_05515</name>
</gene>
<reference evidence="1 2" key="1">
    <citation type="submission" date="2024-02" db="EMBL/GenBank/DDBJ databases">
        <title>Janibacter sp. nov., isolated from gut of marine sandworm.</title>
        <authorList>
            <person name="Kim B."/>
            <person name="Jun M.O."/>
            <person name="Shin N.-R."/>
        </authorList>
    </citation>
    <scope>NUCLEOTIDE SEQUENCE [LARGE SCALE GENOMIC DNA]</scope>
    <source>
        <strain evidence="1 2">A1S7</strain>
    </source>
</reference>
<dbReference type="PANTHER" id="PTHR39337">
    <property type="entry name" value="BLR5642 PROTEIN"/>
    <property type="match status" value="1"/>
</dbReference>
<sequence>MTTIHTIGHSTRPIEEFIELLTEQGVTRVVDIRTVPKSRHNPQYWGDALEASLAGAGLGYSYVKALGGLRPKHPDSPNTAWRNDSFRNYADHMLTQEFHSGLEELIALAQEDSCAIMCAEAVPWRCHRRLVADALLVRGYTVLEIISSAPPKEHRLTPFAVVDGTRVTYPGTDEEGSAAE</sequence>
<dbReference type="InterPro" id="IPR007438">
    <property type="entry name" value="DUF488"/>
</dbReference>
<organism evidence="1 2">
    <name type="scientific">Janibacter alittae</name>
    <dbReference type="NCBI Taxonomy" id="3115209"/>
    <lineage>
        <taxon>Bacteria</taxon>
        <taxon>Bacillati</taxon>
        <taxon>Actinomycetota</taxon>
        <taxon>Actinomycetes</taxon>
        <taxon>Micrococcales</taxon>
        <taxon>Intrasporangiaceae</taxon>
        <taxon>Janibacter</taxon>
    </lineage>
</organism>
<evidence type="ECO:0000313" key="1">
    <source>
        <dbReference type="EMBL" id="WXB77526.1"/>
    </source>
</evidence>
<dbReference type="InterPro" id="IPR014519">
    <property type="entry name" value="UCP024492"/>
</dbReference>
<dbReference type="PANTHER" id="PTHR39337:SF1">
    <property type="entry name" value="BLR5642 PROTEIN"/>
    <property type="match status" value="1"/>
</dbReference>
<dbReference type="Pfam" id="PF04343">
    <property type="entry name" value="DUF488"/>
    <property type="match status" value="1"/>
</dbReference>